<reference evidence="1 2" key="1">
    <citation type="journal article" date="2009" name="Environ. Microbiol.">
        <title>Comparative genomics of marine cyanomyoviruses reveals the widespread occurrence of Synechococcus host genes localized to a hyperplastic region: implications for mechanisms of cyanophage evolution.</title>
        <authorList>
            <person name="Millard A.D."/>
            <person name="Zwirglmaier K."/>
            <person name="Downey M.J."/>
            <person name="Mann N.H."/>
            <person name="Scanlan D.J."/>
        </authorList>
    </citation>
    <scope>NUCLEOTIDE SEQUENCE</scope>
</reference>
<proteinExistence type="predicted"/>
<sequence>MRSFIISSRTMKPNEFFWENGYLVVRNFISEAEKLSFLPDDLYSERHIEWLYDGTFEGDFKEEVQVNGSYSRTCYPPLRHFHQQMKNQVQKIILPPHQLHPTFYFDRIYYHGNELKPHKDWEPCEISVTLQLRTTLAKPWKFYVETKSDEVIDVDMENGDAVIYLGNRVKHWREPMPGGPKDFHHQLFLHYVVYDGPAFKELKQCGYLQGV</sequence>
<dbReference type="SUPFAM" id="SSF51197">
    <property type="entry name" value="Clavaminate synthase-like"/>
    <property type="match status" value="1"/>
</dbReference>
<dbReference type="OrthoDB" id="20119at10239"/>
<name>C7BVA0_9CAUD</name>
<organism evidence="1 2">
    <name type="scientific">Synechococcus phage S-RSM4</name>
    <dbReference type="NCBI Taxonomy" id="555387"/>
    <lineage>
        <taxon>Viruses</taxon>
        <taxon>Duplodnaviria</taxon>
        <taxon>Heunggongvirae</taxon>
        <taxon>Uroviricota</taxon>
        <taxon>Caudoviricetes</taxon>
        <taxon>Pantevenvirales</taxon>
        <taxon>Kyanoviridae</taxon>
        <taxon>Gibbetvirus</taxon>
        <taxon>Gibbetvirus rsm4</taxon>
    </lineage>
</organism>
<dbReference type="Proteomes" id="UP000001515">
    <property type="component" value="Segment"/>
</dbReference>
<dbReference type="RefSeq" id="YP_003097366.1">
    <property type="nucleotide sequence ID" value="NC_013085.1"/>
</dbReference>
<dbReference type="GeneID" id="8303342"/>
<gene>
    <name evidence="1" type="ORF">SRSM4_132</name>
</gene>
<keyword evidence="2" id="KW-1185">Reference proteome</keyword>
<protein>
    <submittedName>
        <fullName evidence="1">Hypothetical cyanophage protein</fullName>
    </submittedName>
</protein>
<accession>C7BVA0</accession>
<evidence type="ECO:0000313" key="1">
    <source>
        <dbReference type="EMBL" id="CAR63329.1"/>
    </source>
</evidence>
<evidence type="ECO:0000313" key="2">
    <source>
        <dbReference type="Proteomes" id="UP000001515"/>
    </source>
</evidence>
<dbReference type="KEGG" id="vg:8303342"/>
<dbReference type="EMBL" id="FM207411">
    <property type="protein sequence ID" value="CAR63329.1"/>
    <property type="molecule type" value="Genomic_DNA"/>
</dbReference>